<sequence length="450" mass="52610">MNSPSTTPFPVEVLNCSNCQCFRHPAMFVGLTRNYKTCSRCRYLQTPPKLAPSLLNMNFLSQLSIDAFFFSEGTGSRMECDIHMNDRLLALIYEEVALEVIDQVSQQTGYRHTFQDVGANKLSHSVIFRGRCINRNDIRHEVINRQRHDISMATYPCRGQITGHIDKRQSWIHLEITHATCHPIHRSRRVELDDEEITFIRDRATTSTTPSLFGEMIRNFGYHVIRAQVYYWRLNHIEGQWNGNENEFLSAQILIRNRIGFEELLWVEEDNYVAFGFKTPFFYLCAGSSGDNLVKEYHVDSTYRTVRTFISSTLAIPRLNETCGRLCIWHLKKAVDCGLAQGRALEMVYDVNEAMREFYFILPDFIPIRAPGLQLATKEQRDVIITMMGDHYCRHPIFNCLRSDLLQDEFQVIATQIHQRSANEVYMYCREDNLADAWAHLYRNWYSYSW</sequence>
<dbReference type="EMBL" id="LT554391">
    <property type="protein sequence ID" value="SAM04530.1"/>
    <property type="molecule type" value="Genomic_DNA"/>
</dbReference>
<gene>
    <name evidence="1" type="primary">ABSGL_10394.1 scaffold 11958</name>
</gene>
<name>A0A168QF12_ABSGL</name>
<dbReference type="Proteomes" id="UP000078561">
    <property type="component" value="Unassembled WGS sequence"/>
</dbReference>
<evidence type="ECO:0000313" key="2">
    <source>
        <dbReference type="Proteomes" id="UP000078561"/>
    </source>
</evidence>
<dbReference type="OMA" id="RCINRND"/>
<evidence type="ECO:0000313" key="1">
    <source>
        <dbReference type="EMBL" id="SAM04530.1"/>
    </source>
</evidence>
<dbReference type="InParanoid" id="A0A168QF12"/>
<accession>A0A168QF12</accession>
<reference evidence="1" key="1">
    <citation type="submission" date="2016-04" db="EMBL/GenBank/DDBJ databases">
        <authorList>
            <person name="Evans L.H."/>
            <person name="Alamgir A."/>
            <person name="Owens N."/>
            <person name="Weber N.D."/>
            <person name="Virtaneva K."/>
            <person name="Barbian K."/>
            <person name="Babar A."/>
            <person name="Rosenke K."/>
        </authorList>
    </citation>
    <scope>NUCLEOTIDE SEQUENCE [LARGE SCALE GENOMIC DNA]</scope>
    <source>
        <strain evidence="1">CBS 101.48</strain>
    </source>
</reference>
<dbReference type="AlphaFoldDB" id="A0A168QF12"/>
<dbReference type="OrthoDB" id="2401469at2759"/>
<proteinExistence type="predicted"/>
<protein>
    <submittedName>
        <fullName evidence="1">Uncharacterized protein</fullName>
    </submittedName>
</protein>
<organism evidence="1">
    <name type="scientific">Absidia glauca</name>
    <name type="common">Pin mould</name>
    <dbReference type="NCBI Taxonomy" id="4829"/>
    <lineage>
        <taxon>Eukaryota</taxon>
        <taxon>Fungi</taxon>
        <taxon>Fungi incertae sedis</taxon>
        <taxon>Mucoromycota</taxon>
        <taxon>Mucoromycotina</taxon>
        <taxon>Mucoromycetes</taxon>
        <taxon>Mucorales</taxon>
        <taxon>Cunninghamellaceae</taxon>
        <taxon>Absidia</taxon>
    </lineage>
</organism>
<keyword evidence="2" id="KW-1185">Reference proteome</keyword>